<gene>
    <name evidence="2" type="ORF">CYMTET_54904</name>
</gene>
<organism evidence="2 3">
    <name type="scientific">Cymbomonas tetramitiformis</name>
    <dbReference type="NCBI Taxonomy" id="36881"/>
    <lineage>
        <taxon>Eukaryota</taxon>
        <taxon>Viridiplantae</taxon>
        <taxon>Chlorophyta</taxon>
        <taxon>Pyramimonadophyceae</taxon>
        <taxon>Pyramimonadales</taxon>
        <taxon>Pyramimonadaceae</taxon>
        <taxon>Cymbomonas</taxon>
    </lineage>
</organism>
<accession>A0AAE0EP40</accession>
<dbReference type="Proteomes" id="UP001190700">
    <property type="component" value="Unassembled WGS sequence"/>
</dbReference>
<evidence type="ECO:0000256" key="1">
    <source>
        <dbReference type="SAM" id="MobiDB-lite"/>
    </source>
</evidence>
<evidence type="ECO:0000313" key="2">
    <source>
        <dbReference type="EMBL" id="KAK3234862.1"/>
    </source>
</evidence>
<reference evidence="2 3" key="1">
    <citation type="journal article" date="2015" name="Genome Biol. Evol.">
        <title>Comparative Genomics of a Bacterivorous Green Alga Reveals Evolutionary Causalities and Consequences of Phago-Mixotrophic Mode of Nutrition.</title>
        <authorList>
            <person name="Burns J.A."/>
            <person name="Paasch A."/>
            <person name="Narechania A."/>
            <person name="Kim E."/>
        </authorList>
    </citation>
    <scope>NUCLEOTIDE SEQUENCE [LARGE SCALE GENOMIC DNA]</scope>
    <source>
        <strain evidence="2 3">PLY_AMNH</strain>
    </source>
</reference>
<dbReference type="EMBL" id="LGRX02035439">
    <property type="protein sequence ID" value="KAK3234862.1"/>
    <property type="molecule type" value="Genomic_DNA"/>
</dbReference>
<protein>
    <submittedName>
        <fullName evidence="2">Uncharacterized protein</fullName>
    </submittedName>
</protein>
<name>A0AAE0EP40_9CHLO</name>
<sequence>MPMSGARQSSEPVRLRKLSGSSRHCALTQAANWEEEWEEEDWGASSRRGREGRSTRKGASKERPRKKLSSRRGKPRGEQGEDLTRPATERAAGAKVLGTSKCAIEAGILIEDFLGHTMETADHQQTGMSELVAAIWAANHSRKWKKRPGQIDPPPQADYVEGILEWENAAVITVGVGSAGRNGRRRNLLLDKTEANNGGVSSMCITWHPENAASGRSEIFQKFGMGWDHGEELEAGHSMDASGGGGRKGAGLPLSCQTILLFVRSNKLEPYLFLGRLNNLSFEQRGGSRSVPTLCWHLQDYERLRHMSNFTDMLAASEIGF</sequence>
<feature type="compositionally biased region" description="Basic and acidic residues" evidence="1">
    <location>
        <begin position="75"/>
        <end position="88"/>
    </location>
</feature>
<feature type="compositionally biased region" description="Basic and acidic residues" evidence="1">
    <location>
        <begin position="48"/>
        <end position="62"/>
    </location>
</feature>
<dbReference type="AlphaFoldDB" id="A0AAE0EP40"/>
<feature type="compositionally biased region" description="Polar residues" evidence="1">
    <location>
        <begin position="1"/>
        <end position="11"/>
    </location>
</feature>
<feature type="region of interest" description="Disordered" evidence="1">
    <location>
        <begin position="1"/>
        <end position="92"/>
    </location>
</feature>
<feature type="compositionally biased region" description="Acidic residues" evidence="1">
    <location>
        <begin position="33"/>
        <end position="42"/>
    </location>
</feature>
<proteinExistence type="predicted"/>
<feature type="compositionally biased region" description="Basic residues" evidence="1">
    <location>
        <begin position="63"/>
        <end position="74"/>
    </location>
</feature>
<evidence type="ECO:0000313" key="3">
    <source>
        <dbReference type="Proteomes" id="UP001190700"/>
    </source>
</evidence>
<keyword evidence="3" id="KW-1185">Reference proteome</keyword>
<comment type="caution">
    <text evidence="2">The sequence shown here is derived from an EMBL/GenBank/DDBJ whole genome shotgun (WGS) entry which is preliminary data.</text>
</comment>